<dbReference type="CDD" id="cd00038">
    <property type="entry name" value="CAP_ED"/>
    <property type="match status" value="1"/>
</dbReference>
<dbReference type="InterPro" id="IPR000595">
    <property type="entry name" value="cNMP-bd_dom"/>
</dbReference>
<keyword evidence="2" id="KW-0238">DNA-binding</keyword>
<name>A0A932GRA7_UNCTE</name>
<dbReference type="PROSITE" id="PS50042">
    <property type="entry name" value="CNMP_BINDING_3"/>
    <property type="match status" value="1"/>
</dbReference>
<feature type="domain" description="Cyclic nucleotide-binding" evidence="4">
    <location>
        <begin position="12"/>
        <end position="132"/>
    </location>
</feature>
<evidence type="ECO:0000313" key="7">
    <source>
        <dbReference type="Proteomes" id="UP000741360"/>
    </source>
</evidence>
<protein>
    <submittedName>
        <fullName evidence="6">Crp/Fnr family transcriptional regulator</fullName>
    </submittedName>
</protein>
<dbReference type="InterPro" id="IPR036388">
    <property type="entry name" value="WH-like_DNA-bd_sf"/>
</dbReference>
<evidence type="ECO:0000256" key="2">
    <source>
        <dbReference type="ARBA" id="ARBA00023125"/>
    </source>
</evidence>
<dbReference type="GO" id="GO:0003677">
    <property type="term" value="F:DNA binding"/>
    <property type="evidence" value="ECO:0007669"/>
    <property type="project" value="UniProtKB-KW"/>
</dbReference>
<dbReference type="Pfam" id="PF13545">
    <property type="entry name" value="HTH_Crp_2"/>
    <property type="match status" value="1"/>
</dbReference>
<dbReference type="InterPro" id="IPR018490">
    <property type="entry name" value="cNMP-bd_dom_sf"/>
</dbReference>
<dbReference type="PROSITE" id="PS00042">
    <property type="entry name" value="HTH_CRP_1"/>
    <property type="match status" value="1"/>
</dbReference>
<dbReference type="Gene3D" id="1.10.10.10">
    <property type="entry name" value="Winged helix-like DNA-binding domain superfamily/Winged helix DNA-binding domain"/>
    <property type="match status" value="1"/>
</dbReference>
<dbReference type="PRINTS" id="PR00034">
    <property type="entry name" value="HTHCRP"/>
</dbReference>
<dbReference type="AlphaFoldDB" id="A0A932GRA7"/>
<dbReference type="SUPFAM" id="SSF51206">
    <property type="entry name" value="cAMP-binding domain-like"/>
    <property type="match status" value="1"/>
</dbReference>
<evidence type="ECO:0000313" key="6">
    <source>
        <dbReference type="EMBL" id="MBI3015452.1"/>
    </source>
</evidence>
<gene>
    <name evidence="6" type="ORF">HYY65_10410</name>
</gene>
<comment type="caution">
    <text evidence="6">The sequence shown here is derived from an EMBL/GenBank/DDBJ whole genome shotgun (WGS) entry which is preliminary data.</text>
</comment>
<evidence type="ECO:0000259" key="4">
    <source>
        <dbReference type="PROSITE" id="PS50042"/>
    </source>
</evidence>
<dbReference type="PROSITE" id="PS00889">
    <property type="entry name" value="CNMP_BINDING_2"/>
    <property type="match status" value="1"/>
</dbReference>
<dbReference type="PANTHER" id="PTHR24567">
    <property type="entry name" value="CRP FAMILY TRANSCRIPTIONAL REGULATORY PROTEIN"/>
    <property type="match status" value="1"/>
</dbReference>
<dbReference type="InterPro" id="IPR018335">
    <property type="entry name" value="Tscrpt_reg_HTH_Crp-type_CS"/>
</dbReference>
<accession>A0A932GRA7</accession>
<keyword evidence="3" id="KW-0804">Transcription</keyword>
<dbReference type="PANTHER" id="PTHR24567:SF74">
    <property type="entry name" value="HTH-TYPE TRANSCRIPTIONAL REGULATOR ARCR"/>
    <property type="match status" value="1"/>
</dbReference>
<organism evidence="6 7">
    <name type="scientific">Tectimicrobiota bacterium</name>
    <dbReference type="NCBI Taxonomy" id="2528274"/>
    <lineage>
        <taxon>Bacteria</taxon>
        <taxon>Pseudomonadati</taxon>
        <taxon>Nitrospinota/Tectimicrobiota group</taxon>
        <taxon>Candidatus Tectimicrobiota</taxon>
    </lineage>
</organism>
<dbReference type="InterPro" id="IPR050397">
    <property type="entry name" value="Env_Response_Regulators"/>
</dbReference>
<dbReference type="GO" id="GO:0003700">
    <property type="term" value="F:DNA-binding transcription factor activity"/>
    <property type="evidence" value="ECO:0007669"/>
    <property type="project" value="InterPro"/>
</dbReference>
<sequence>MNKQSFLRQVSLFSDLSDDEIRELETVVQERSFRKNEVIFHAQDLGSALFVIRKGTVKVSVEERHGKELILRILEEGDFFGEMSLLDGDYRSATVTALEPCQALVLLREQFLKFIPKHPKVVMKMLTTVSRRLRKANEKIRRLVFADAYEKVASILLDLVEERKIPLSAGAEIPLSLTRKELADLVGISRETLTRVLADFQKAGLVRIERRRITIVHPDRLKREAAGSLSM</sequence>
<dbReference type="SMART" id="SM00419">
    <property type="entry name" value="HTH_CRP"/>
    <property type="match status" value="1"/>
</dbReference>
<dbReference type="InterPro" id="IPR018488">
    <property type="entry name" value="cNMP-bd_CS"/>
</dbReference>
<dbReference type="SMART" id="SM00100">
    <property type="entry name" value="cNMP"/>
    <property type="match status" value="1"/>
</dbReference>
<keyword evidence="1" id="KW-0805">Transcription regulation</keyword>
<dbReference type="Proteomes" id="UP000741360">
    <property type="component" value="Unassembled WGS sequence"/>
</dbReference>
<dbReference type="Pfam" id="PF00027">
    <property type="entry name" value="cNMP_binding"/>
    <property type="match status" value="1"/>
</dbReference>
<dbReference type="PROSITE" id="PS51063">
    <property type="entry name" value="HTH_CRP_2"/>
    <property type="match status" value="1"/>
</dbReference>
<proteinExistence type="predicted"/>
<dbReference type="Gene3D" id="2.60.120.10">
    <property type="entry name" value="Jelly Rolls"/>
    <property type="match status" value="1"/>
</dbReference>
<evidence type="ECO:0000256" key="3">
    <source>
        <dbReference type="ARBA" id="ARBA00023163"/>
    </source>
</evidence>
<evidence type="ECO:0000256" key="1">
    <source>
        <dbReference type="ARBA" id="ARBA00023015"/>
    </source>
</evidence>
<dbReference type="EMBL" id="JACPSX010000200">
    <property type="protein sequence ID" value="MBI3015452.1"/>
    <property type="molecule type" value="Genomic_DNA"/>
</dbReference>
<evidence type="ECO:0000259" key="5">
    <source>
        <dbReference type="PROSITE" id="PS51063"/>
    </source>
</evidence>
<dbReference type="InterPro" id="IPR012318">
    <property type="entry name" value="HTH_CRP"/>
</dbReference>
<reference evidence="6" key="1">
    <citation type="submission" date="2020-07" db="EMBL/GenBank/DDBJ databases">
        <title>Huge and variable diversity of episymbiotic CPR bacteria and DPANN archaea in groundwater ecosystems.</title>
        <authorList>
            <person name="He C.Y."/>
            <person name="Keren R."/>
            <person name="Whittaker M."/>
            <person name="Farag I.F."/>
            <person name="Doudna J."/>
            <person name="Cate J.H.D."/>
            <person name="Banfield J.F."/>
        </authorList>
    </citation>
    <scope>NUCLEOTIDE SEQUENCE</scope>
    <source>
        <strain evidence="6">NC_groundwater_717_Ag_S-0.2um_59_8</strain>
    </source>
</reference>
<dbReference type="InterPro" id="IPR036390">
    <property type="entry name" value="WH_DNA-bd_sf"/>
</dbReference>
<dbReference type="SUPFAM" id="SSF46785">
    <property type="entry name" value="Winged helix' DNA-binding domain"/>
    <property type="match status" value="1"/>
</dbReference>
<dbReference type="CDD" id="cd00092">
    <property type="entry name" value="HTH_CRP"/>
    <property type="match status" value="1"/>
</dbReference>
<feature type="domain" description="HTH crp-type" evidence="5">
    <location>
        <begin position="146"/>
        <end position="219"/>
    </location>
</feature>
<dbReference type="FunFam" id="1.10.10.10:FF:000019">
    <property type="entry name" value="Crp/Fnr family transcriptional regulator"/>
    <property type="match status" value="1"/>
</dbReference>
<dbReference type="GO" id="GO:0005829">
    <property type="term" value="C:cytosol"/>
    <property type="evidence" value="ECO:0007669"/>
    <property type="project" value="TreeGrafter"/>
</dbReference>
<dbReference type="InterPro" id="IPR014710">
    <property type="entry name" value="RmlC-like_jellyroll"/>
</dbReference>